<dbReference type="EMBL" id="FOHE01000006">
    <property type="protein sequence ID" value="SET14631.1"/>
    <property type="molecule type" value="Genomic_DNA"/>
</dbReference>
<dbReference type="STRING" id="930131.SAMN05216389_10640"/>
<dbReference type="AlphaFoldDB" id="A0A1I0C588"/>
<dbReference type="SUPFAM" id="SSF88946">
    <property type="entry name" value="Sigma2 domain of RNA polymerase sigma factors"/>
    <property type="match status" value="1"/>
</dbReference>
<dbReference type="Gene3D" id="1.10.10.10">
    <property type="entry name" value="Winged helix-like DNA-binding domain superfamily/Winged helix DNA-binding domain"/>
    <property type="match status" value="1"/>
</dbReference>
<dbReference type="InterPro" id="IPR013325">
    <property type="entry name" value="RNA_pol_sigma_r2"/>
</dbReference>
<dbReference type="Pfam" id="PF08281">
    <property type="entry name" value="Sigma70_r4_2"/>
    <property type="match status" value="1"/>
</dbReference>
<evidence type="ECO:0000259" key="6">
    <source>
        <dbReference type="Pfam" id="PF04542"/>
    </source>
</evidence>
<dbReference type="Pfam" id="PF04542">
    <property type="entry name" value="Sigma70_r2"/>
    <property type="match status" value="1"/>
</dbReference>
<dbReference type="Proteomes" id="UP000198618">
    <property type="component" value="Unassembled WGS sequence"/>
</dbReference>
<sequence>MSNSRDSLFVLIEKEYEENYLYLKNFILKLTKDDQIAEDLIQETFLKVLKNPEQVVTVTYFRSWLITCAKNLFIDFKRKKNPTLFQDENVMVKLIGNTDNPEITFLMRESIKQALQGFSELDRSIFIAKEYYGYKFDEIAQLLDVPVNTVKSKLFRLKKTVLKDNTRRD</sequence>
<proteinExistence type="inferred from homology"/>
<feature type="domain" description="RNA polymerase sigma factor 70 region 4 type 2" evidence="7">
    <location>
        <begin position="109"/>
        <end position="160"/>
    </location>
</feature>
<keyword evidence="4" id="KW-0238">DNA-binding</keyword>
<keyword evidence="5" id="KW-0804">Transcription</keyword>
<dbReference type="GO" id="GO:0016987">
    <property type="term" value="F:sigma factor activity"/>
    <property type="evidence" value="ECO:0007669"/>
    <property type="project" value="UniProtKB-KW"/>
</dbReference>
<dbReference type="OrthoDB" id="3472490at2"/>
<evidence type="ECO:0000256" key="2">
    <source>
        <dbReference type="ARBA" id="ARBA00023015"/>
    </source>
</evidence>
<evidence type="ECO:0000256" key="3">
    <source>
        <dbReference type="ARBA" id="ARBA00023082"/>
    </source>
</evidence>
<keyword evidence="3" id="KW-0731">Sigma factor</keyword>
<keyword evidence="2" id="KW-0805">Transcription regulation</keyword>
<dbReference type="SUPFAM" id="SSF88659">
    <property type="entry name" value="Sigma3 and sigma4 domains of RNA polymerase sigma factors"/>
    <property type="match status" value="1"/>
</dbReference>
<evidence type="ECO:0000259" key="7">
    <source>
        <dbReference type="Pfam" id="PF08281"/>
    </source>
</evidence>
<dbReference type="InterPro" id="IPR014284">
    <property type="entry name" value="RNA_pol_sigma-70_dom"/>
</dbReference>
<comment type="similarity">
    <text evidence="1">Belongs to the sigma-70 factor family. ECF subfamily.</text>
</comment>
<organism evidence="8 9">
    <name type="scientific">Oceanobacillus limi</name>
    <dbReference type="NCBI Taxonomy" id="930131"/>
    <lineage>
        <taxon>Bacteria</taxon>
        <taxon>Bacillati</taxon>
        <taxon>Bacillota</taxon>
        <taxon>Bacilli</taxon>
        <taxon>Bacillales</taxon>
        <taxon>Bacillaceae</taxon>
        <taxon>Oceanobacillus</taxon>
    </lineage>
</organism>
<keyword evidence="9" id="KW-1185">Reference proteome</keyword>
<evidence type="ECO:0000256" key="1">
    <source>
        <dbReference type="ARBA" id="ARBA00010641"/>
    </source>
</evidence>
<feature type="domain" description="RNA polymerase sigma-70 region 2" evidence="6">
    <location>
        <begin position="16"/>
        <end position="81"/>
    </location>
</feature>
<dbReference type="RefSeq" id="WP_090868647.1">
    <property type="nucleotide sequence ID" value="NZ_FOHE01000006.1"/>
</dbReference>
<reference evidence="8 9" key="1">
    <citation type="submission" date="2016-10" db="EMBL/GenBank/DDBJ databases">
        <authorList>
            <person name="de Groot N.N."/>
        </authorList>
    </citation>
    <scope>NUCLEOTIDE SEQUENCE [LARGE SCALE GENOMIC DNA]</scope>
    <source>
        <strain evidence="8 9">IBRC-M 10780</strain>
    </source>
</reference>
<dbReference type="NCBIfam" id="TIGR02937">
    <property type="entry name" value="sigma70-ECF"/>
    <property type="match status" value="1"/>
</dbReference>
<evidence type="ECO:0000313" key="9">
    <source>
        <dbReference type="Proteomes" id="UP000198618"/>
    </source>
</evidence>
<dbReference type="Gene3D" id="1.10.1740.10">
    <property type="match status" value="1"/>
</dbReference>
<dbReference type="InterPro" id="IPR013249">
    <property type="entry name" value="RNA_pol_sigma70_r4_t2"/>
</dbReference>
<dbReference type="InterPro" id="IPR036388">
    <property type="entry name" value="WH-like_DNA-bd_sf"/>
</dbReference>
<evidence type="ECO:0000313" key="8">
    <source>
        <dbReference type="EMBL" id="SET14631.1"/>
    </source>
</evidence>
<dbReference type="InterPro" id="IPR013324">
    <property type="entry name" value="RNA_pol_sigma_r3/r4-like"/>
</dbReference>
<evidence type="ECO:0000256" key="4">
    <source>
        <dbReference type="ARBA" id="ARBA00023125"/>
    </source>
</evidence>
<gene>
    <name evidence="8" type="ORF">SAMN05216389_10640</name>
</gene>
<evidence type="ECO:0000256" key="5">
    <source>
        <dbReference type="ARBA" id="ARBA00023163"/>
    </source>
</evidence>
<dbReference type="GO" id="GO:0003677">
    <property type="term" value="F:DNA binding"/>
    <property type="evidence" value="ECO:0007669"/>
    <property type="project" value="UniProtKB-KW"/>
</dbReference>
<dbReference type="PANTHER" id="PTHR43133:SF8">
    <property type="entry name" value="RNA POLYMERASE SIGMA FACTOR HI_1459-RELATED"/>
    <property type="match status" value="1"/>
</dbReference>
<dbReference type="InterPro" id="IPR039425">
    <property type="entry name" value="RNA_pol_sigma-70-like"/>
</dbReference>
<dbReference type="GO" id="GO:0006352">
    <property type="term" value="P:DNA-templated transcription initiation"/>
    <property type="evidence" value="ECO:0007669"/>
    <property type="project" value="InterPro"/>
</dbReference>
<dbReference type="PANTHER" id="PTHR43133">
    <property type="entry name" value="RNA POLYMERASE ECF-TYPE SIGMA FACTO"/>
    <property type="match status" value="1"/>
</dbReference>
<name>A0A1I0C588_9BACI</name>
<dbReference type="InterPro" id="IPR007627">
    <property type="entry name" value="RNA_pol_sigma70_r2"/>
</dbReference>
<accession>A0A1I0C588</accession>
<protein>
    <submittedName>
        <fullName evidence="8">RNA polymerase sigma-70 factor, ECF subfamily</fullName>
    </submittedName>
</protein>